<organism evidence="1 2">
    <name type="scientific">Thelephora ganbajun</name>
    <name type="common">Ganba fungus</name>
    <dbReference type="NCBI Taxonomy" id="370292"/>
    <lineage>
        <taxon>Eukaryota</taxon>
        <taxon>Fungi</taxon>
        <taxon>Dikarya</taxon>
        <taxon>Basidiomycota</taxon>
        <taxon>Agaricomycotina</taxon>
        <taxon>Agaricomycetes</taxon>
        <taxon>Thelephorales</taxon>
        <taxon>Thelephoraceae</taxon>
        <taxon>Thelephora</taxon>
    </lineage>
</organism>
<proteinExistence type="predicted"/>
<keyword evidence="2" id="KW-1185">Reference proteome</keyword>
<reference evidence="1" key="2">
    <citation type="journal article" date="2020" name="Nat. Commun.">
        <title>Large-scale genome sequencing of mycorrhizal fungi provides insights into the early evolution of symbiotic traits.</title>
        <authorList>
            <person name="Miyauchi S."/>
            <person name="Kiss E."/>
            <person name="Kuo A."/>
            <person name="Drula E."/>
            <person name="Kohler A."/>
            <person name="Sanchez-Garcia M."/>
            <person name="Morin E."/>
            <person name="Andreopoulos B."/>
            <person name="Barry K.W."/>
            <person name="Bonito G."/>
            <person name="Buee M."/>
            <person name="Carver A."/>
            <person name="Chen C."/>
            <person name="Cichocki N."/>
            <person name="Clum A."/>
            <person name="Culley D."/>
            <person name="Crous P.W."/>
            <person name="Fauchery L."/>
            <person name="Girlanda M."/>
            <person name="Hayes R.D."/>
            <person name="Keri Z."/>
            <person name="LaButti K."/>
            <person name="Lipzen A."/>
            <person name="Lombard V."/>
            <person name="Magnuson J."/>
            <person name="Maillard F."/>
            <person name="Murat C."/>
            <person name="Nolan M."/>
            <person name="Ohm R.A."/>
            <person name="Pangilinan J."/>
            <person name="Pereira M.F."/>
            <person name="Perotto S."/>
            <person name="Peter M."/>
            <person name="Pfister S."/>
            <person name="Riley R."/>
            <person name="Sitrit Y."/>
            <person name="Stielow J.B."/>
            <person name="Szollosi G."/>
            <person name="Zifcakova L."/>
            <person name="Stursova M."/>
            <person name="Spatafora J.W."/>
            <person name="Tedersoo L."/>
            <person name="Vaario L.M."/>
            <person name="Yamada A."/>
            <person name="Yan M."/>
            <person name="Wang P."/>
            <person name="Xu J."/>
            <person name="Bruns T."/>
            <person name="Baldrian P."/>
            <person name="Vilgalys R."/>
            <person name="Dunand C."/>
            <person name="Henrissat B."/>
            <person name="Grigoriev I.V."/>
            <person name="Hibbett D."/>
            <person name="Nagy L.G."/>
            <person name="Martin F.M."/>
        </authorList>
    </citation>
    <scope>NUCLEOTIDE SEQUENCE</scope>
    <source>
        <strain evidence="1">P2</strain>
    </source>
</reference>
<dbReference type="Proteomes" id="UP000886501">
    <property type="component" value="Unassembled WGS sequence"/>
</dbReference>
<gene>
    <name evidence="1" type="ORF">BDM02DRAFT_3189823</name>
</gene>
<accession>A0ACB6Z7D2</accession>
<evidence type="ECO:0000313" key="1">
    <source>
        <dbReference type="EMBL" id="KAF9645285.1"/>
    </source>
</evidence>
<reference evidence="1" key="1">
    <citation type="submission" date="2019-10" db="EMBL/GenBank/DDBJ databases">
        <authorList>
            <consortium name="DOE Joint Genome Institute"/>
            <person name="Kuo A."/>
            <person name="Miyauchi S."/>
            <person name="Kiss E."/>
            <person name="Drula E."/>
            <person name="Kohler A."/>
            <person name="Sanchez-Garcia M."/>
            <person name="Andreopoulos B."/>
            <person name="Barry K.W."/>
            <person name="Bonito G."/>
            <person name="Buee M."/>
            <person name="Carver A."/>
            <person name="Chen C."/>
            <person name="Cichocki N."/>
            <person name="Clum A."/>
            <person name="Culley D."/>
            <person name="Crous P.W."/>
            <person name="Fauchery L."/>
            <person name="Girlanda M."/>
            <person name="Hayes R."/>
            <person name="Keri Z."/>
            <person name="Labutti K."/>
            <person name="Lipzen A."/>
            <person name="Lombard V."/>
            <person name="Magnuson J."/>
            <person name="Maillard F."/>
            <person name="Morin E."/>
            <person name="Murat C."/>
            <person name="Nolan M."/>
            <person name="Ohm R."/>
            <person name="Pangilinan J."/>
            <person name="Pereira M."/>
            <person name="Perotto S."/>
            <person name="Peter M."/>
            <person name="Riley R."/>
            <person name="Sitrit Y."/>
            <person name="Stielow B."/>
            <person name="Szollosi G."/>
            <person name="Zifcakova L."/>
            <person name="Stursova M."/>
            <person name="Spatafora J.W."/>
            <person name="Tedersoo L."/>
            <person name="Vaario L.-M."/>
            <person name="Yamada A."/>
            <person name="Yan M."/>
            <person name="Wang P."/>
            <person name="Xu J."/>
            <person name="Bruns T."/>
            <person name="Baldrian P."/>
            <person name="Vilgalys R."/>
            <person name="Henrissat B."/>
            <person name="Grigoriev I.V."/>
            <person name="Hibbett D."/>
            <person name="Nagy L.G."/>
            <person name="Martin F.M."/>
        </authorList>
    </citation>
    <scope>NUCLEOTIDE SEQUENCE</scope>
    <source>
        <strain evidence="1">P2</strain>
    </source>
</reference>
<name>A0ACB6Z7D2_THEGA</name>
<evidence type="ECO:0000313" key="2">
    <source>
        <dbReference type="Proteomes" id="UP000886501"/>
    </source>
</evidence>
<dbReference type="EMBL" id="MU118096">
    <property type="protein sequence ID" value="KAF9645285.1"/>
    <property type="molecule type" value="Genomic_DNA"/>
</dbReference>
<sequence>MPGGVTNQIRENQEILRLLAGGRIADKPHALEVGKGNRDIMTLLFKANKSQDPKTRLSEHETIYQIWSTLSLNLGWCRSLLNPRYTLAVHGTILNAMSFMLWGLAKHQDAQAYLRHEIESVRVTNGGAPSTLARLSIRKSGCYPITSRERFHFYATLHNTIRRSREDDILSRFEPIKTQAGTLVTHVPLVLSLAAYNRPERWPEGEEKVGPNIGGYYNLLSFRTGPYKRIGQQFAVLELRTFLAELILNFEFSIRNEKSEKVRRSPGGVMTLVGSGEEAKGVQMPLKVSLAPVN</sequence>
<protein>
    <submittedName>
        <fullName evidence="1">Cytochrome P450</fullName>
    </submittedName>
</protein>
<comment type="caution">
    <text evidence="1">The sequence shown here is derived from an EMBL/GenBank/DDBJ whole genome shotgun (WGS) entry which is preliminary data.</text>
</comment>